<accession>A0A5N5UEB8</accession>
<proteinExistence type="predicted"/>
<reference evidence="4 5" key="1">
    <citation type="submission" date="2019-10" db="EMBL/GenBank/DDBJ databases">
        <title>Unraveling microbial dark matter from salterns through culturing: the case of the genus Halosegnis.</title>
        <authorList>
            <person name="Duran-Viseras A."/>
            <person name="Andrei A.-S."/>
            <person name="Vera-Gargallo B."/>
            <person name="Ghai R."/>
            <person name="Sanchez-Porro C."/>
            <person name="Ventosa A."/>
        </authorList>
    </citation>
    <scope>NUCLEOTIDE SEQUENCE [LARGE SCALE GENOMIC DNA]</scope>
    <source>
        <strain evidence="2 5">F17-44</strain>
        <strain evidence="1 6">F18-79</strain>
        <strain evidence="3 4">F19-13</strain>
    </source>
</reference>
<dbReference type="EMBL" id="QJOW01000002">
    <property type="protein sequence ID" value="KAB7517084.1"/>
    <property type="molecule type" value="Genomic_DNA"/>
</dbReference>
<evidence type="ECO:0000313" key="2">
    <source>
        <dbReference type="EMBL" id="KAB7517084.1"/>
    </source>
</evidence>
<organism evidence="1 6">
    <name type="scientific">Halosegnis rubeus</name>
    <dbReference type="NCBI Taxonomy" id="2212850"/>
    <lineage>
        <taxon>Archaea</taxon>
        <taxon>Methanobacteriati</taxon>
        <taxon>Methanobacteriota</taxon>
        <taxon>Stenosarchaea group</taxon>
        <taxon>Halobacteria</taxon>
        <taxon>Halobacteriales</taxon>
        <taxon>Natronomonadaceae</taxon>
        <taxon>Halosegnis</taxon>
    </lineage>
</organism>
<name>A0A5N5UD12_9EURY</name>
<protein>
    <submittedName>
        <fullName evidence="1">Uncharacterized protein</fullName>
    </submittedName>
</protein>
<dbReference type="OrthoDB" id="170219at2157"/>
<dbReference type="EMBL" id="QMDY01000001">
    <property type="protein sequence ID" value="KAB7519788.1"/>
    <property type="molecule type" value="Genomic_DNA"/>
</dbReference>
<accession>A0A5N5ULN8</accession>
<accession>A0A5N5UD12</accession>
<evidence type="ECO:0000313" key="1">
    <source>
        <dbReference type="EMBL" id="KAB7515701.1"/>
    </source>
</evidence>
<dbReference type="RefSeq" id="WP_152119965.1">
    <property type="nucleotide sequence ID" value="NZ_QJOW01000002.1"/>
</dbReference>
<dbReference type="InterPro" id="IPR058821">
    <property type="entry name" value="Double_WHD-containing_halo"/>
</dbReference>
<dbReference type="EMBL" id="QKKZ01000001">
    <property type="protein sequence ID" value="KAB7515701.1"/>
    <property type="molecule type" value="Genomic_DNA"/>
</dbReference>
<keyword evidence="6" id="KW-1185">Reference proteome</keyword>
<gene>
    <name evidence="1" type="ORF">DM867_00720</name>
    <name evidence="2" type="ORF">DMP03_06915</name>
    <name evidence="3" type="ORF">DP108_00615</name>
</gene>
<dbReference type="Pfam" id="PF25947">
    <property type="entry name" value="WHD_halo_double"/>
    <property type="match status" value="1"/>
</dbReference>
<dbReference type="AlphaFoldDB" id="A0A5N5UD12"/>
<dbReference type="Proteomes" id="UP000326302">
    <property type="component" value="Unassembled WGS sequence"/>
</dbReference>
<comment type="caution">
    <text evidence="1">The sequence shown here is derived from an EMBL/GenBank/DDBJ whole genome shotgun (WGS) entry which is preliminary data.</text>
</comment>
<evidence type="ECO:0000313" key="6">
    <source>
        <dbReference type="Proteomes" id="UP000326865"/>
    </source>
</evidence>
<evidence type="ECO:0000313" key="5">
    <source>
        <dbReference type="Proteomes" id="UP000326302"/>
    </source>
</evidence>
<dbReference type="Proteomes" id="UP000326207">
    <property type="component" value="Unassembled WGS sequence"/>
</dbReference>
<sequence>MRFKIVPPVPDSPARIETVWKAVPIVPDPEDSCCQRLMADADVPSQDEAKEWLTFCRALKLVEEGPRGYARIRDGYDPAEFPERFRERVYAVPELLAVLADAEEPLSPEVVFDRLRGRVPAWERARTNDWEGTWTRRVERLLEWAVLFGFAERAGDGYRAA</sequence>
<evidence type="ECO:0000313" key="3">
    <source>
        <dbReference type="EMBL" id="KAB7519788.1"/>
    </source>
</evidence>
<evidence type="ECO:0000313" key="4">
    <source>
        <dbReference type="Proteomes" id="UP000326207"/>
    </source>
</evidence>
<dbReference type="Proteomes" id="UP000326865">
    <property type="component" value="Unassembled WGS sequence"/>
</dbReference>